<evidence type="ECO:0000259" key="2">
    <source>
        <dbReference type="Pfam" id="PF04059"/>
    </source>
</evidence>
<evidence type="ECO:0000313" key="3">
    <source>
        <dbReference type="EMBL" id="CAB4267005.1"/>
    </source>
</evidence>
<dbReference type="InterPro" id="IPR007201">
    <property type="entry name" value="Mei2-like_Rrm_C"/>
</dbReference>
<protein>
    <recommendedName>
        <fullName evidence="2">Mei2-like C-terminal RNA recognition motif domain-containing protein</fullName>
    </recommendedName>
</protein>
<dbReference type="EMBL" id="CAEKDK010000001">
    <property type="protein sequence ID" value="CAB4267005.1"/>
    <property type="molecule type" value="Genomic_DNA"/>
</dbReference>
<accession>A0A6J5TVI0</accession>
<organism evidence="3 4">
    <name type="scientific">Prunus armeniaca</name>
    <name type="common">Apricot</name>
    <name type="synonym">Armeniaca vulgaris</name>
    <dbReference type="NCBI Taxonomy" id="36596"/>
    <lineage>
        <taxon>Eukaryota</taxon>
        <taxon>Viridiplantae</taxon>
        <taxon>Streptophyta</taxon>
        <taxon>Embryophyta</taxon>
        <taxon>Tracheophyta</taxon>
        <taxon>Spermatophyta</taxon>
        <taxon>Magnoliopsida</taxon>
        <taxon>eudicotyledons</taxon>
        <taxon>Gunneridae</taxon>
        <taxon>Pentapetalae</taxon>
        <taxon>rosids</taxon>
        <taxon>fabids</taxon>
        <taxon>Rosales</taxon>
        <taxon>Rosaceae</taxon>
        <taxon>Amygdaloideae</taxon>
        <taxon>Amygdaleae</taxon>
        <taxon>Prunus</taxon>
    </lineage>
</organism>
<gene>
    <name evidence="3" type="ORF">CURHAP_LOCUS9558</name>
</gene>
<proteinExistence type="predicted"/>
<dbReference type="InterPro" id="IPR012677">
    <property type="entry name" value="Nucleotide-bd_a/b_plait_sf"/>
</dbReference>
<dbReference type="Proteomes" id="UP000507222">
    <property type="component" value="Unassembled WGS sequence"/>
</dbReference>
<reference evidence="3 4" key="1">
    <citation type="submission" date="2020-05" db="EMBL/GenBank/DDBJ databases">
        <authorList>
            <person name="Campoy J."/>
            <person name="Schneeberger K."/>
            <person name="Spophaly S."/>
        </authorList>
    </citation>
    <scope>NUCLEOTIDE SEQUENCE [LARGE SCALE GENOMIC DNA]</scope>
    <source>
        <strain evidence="3">PruArmRojPasFocal</strain>
    </source>
</reference>
<dbReference type="CDD" id="cd12277">
    <property type="entry name" value="RRM3_MEI2_EAR1_like"/>
    <property type="match status" value="1"/>
</dbReference>
<sequence>MPLNPYAPLYQPRQNYYYYTHNPVWLVPVVRSEPVPLLVSSLVPCCEPVLPVSSSVPCEPQPAGPSSSSNLHFPRSSGPFRGKRLQHNKYKGKTGKRAMALMRVCGPRKKLDLDGGRGKWVPKNKQKLQTEEKNIEASSSEHKNGGPVIPFPPTFDSSTTTVMVKNIPNQFRRHTLLEILRQHCFEVNRGLHSDPNKSKFDFVYLPIDFGKIWKKKTISNLGYAFVNFTTPAAAHRFCGHFQDREWRYNNTKKTCDVKSAKFQGKAALLKTFKNKMFWCESAECLPVAVEPACGGSIWYQIFPVGKLTGVPPYKS</sequence>
<feature type="region of interest" description="Disordered" evidence="1">
    <location>
        <begin position="56"/>
        <end position="83"/>
    </location>
</feature>
<dbReference type="InterPro" id="IPR035979">
    <property type="entry name" value="RBD_domain_sf"/>
</dbReference>
<dbReference type="GO" id="GO:0003676">
    <property type="term" value="F:nucleic acid binding"/>
    <property type="evidence" value="ECO:0007669"/>
    <property type="project" value="InterPro"/>
</dbReference>
<name>A0A6J5TVI0_PRUAR</name>
<feature type="domain" description="Mei2-like C-terminal RNA recognition motif" evidence="2">
    <location>
        <begin position="160"/>
        <end position="273"/>
    </location>
</feature>
<evidence type="ECO:0000313" key="4">
    <source>
        <dbReference type="Proteomes" id="UP000507222"/>
    </source>
</evidence>
<evidence type="ECO:0000256" key="1">
    <source>
        <dbReference type="SAM" id="MobiDB-lite"/>
    </source>
</evidence>
<dbReference type="Gene3D" id="3.30.70.330">
    <property type="match status" value="1"/>
</dbReference>
<dbReference type="AlphaFoldDB" id="A0A6J5TVI0"/>
<dbReference type="SUPFAM" id="SSF54928">
    <property type="entry name" value="RNA-binding domain, RBD"/>
    <property type="match status" value="1"/>
</dbReference>
<feature type="region of interest" description="Disordered" evidence="1">
    <location>
        <begin position="115"/>
        <end position="152"/>
    </location>
</feature>
<dbReference type="Pfam" id="PF04059">
    <property type="entry name" value="RRM_2"/>
    <property type="match status" value="1"/>
</dbReference>
<feature type="compositionally biased region" description="Basic and acidic residues" evidence="1">
    <location>
        <begin position="128"/>
        <end position="144"/>
    </location>
</feature>